<dbReference type="EnsemblPlants" id="evm.model.ctgX2.38">
    <property type="protein sequence ID" value="cds.evm.model.ctgX2.38"/>
    <property type="gene ID" value="evm.TU.ctgX2.38"/>
</dbReference>
<dbReference type="Proteomes" id="UP000596661">
    <property type="component" value="Unassembled WGS sequence"/>
</dbReference>
<protein>
    <submittedName>
        <fullName evidence="1">Uncharacterized protein</fullName>
    </submittedName>
</protein>
<dbReference type="AlphaFoldDB" id="A0A803QRX3"/>
<keyword evidence="2" id="KW-1185">Reference proteome</keyword>
<accession>A0A803QRX3</accession>
<sequence>GVKSVSDWSYGVRQCQGESSSLNLEMECCGSILGLSHRPKSLSCSRSPVLDLDNPPSGLLQTGSLIP</sequence>
<proteinExistence type="predicted"/>
<evidence type="ECO:0000313" key="2">
    <source>
        <dbReference type="Proteomes" id="UP000596661"/>
    </source>
</evidence>
<name>A0A803QRX3_CANSA</name>
<organism evidence="1 2">
    <name type="scientific">Cannabis sativa</name>
    <name type="common">Hemp</name>
    <name type="synonym">Marijuana</name>
    <dbReference type="NCBI Taxonomy" id="3483"/>
    <lineage>
        <taxon>Eukaryota</taxon>
        <taxon>Viridiplantae</taxon>
        <taxon>Streptophyta</taxon>
        <taxon>Embryophyta</taxon>
        <taxon>Tracheophyta</taxon>
        <taxon>Spermatophyta</taxon>
        <taxon>Magnoliopsida</taxon>
        <taxon>eudicotyledons</taxon>
        <taxon>Gunneridae</taxon>
        <taxon>Pentapetalae</taxon>
        <taxon>rosids</taxon>
        <taxon>fabids</taxon>
        <taxon>Rosales</taxon>
        <taxon>Cannabaceae</taxon>
        <taxon>Cannabis</taxon>
    </lineage>
</organism>
<evidence type="ECO:0000313" key="1">
    <source>
        <dbReference type="EnsemblPlants" id="cds.evm.model.ctgX2.38"/>
    </source>
</evidence>
<reference evidence="1" key="1">
    <citation type="submission" date="2021-03" db="UniProtKB">
        <authorList>
            <consortium name="EnsemblPlants"/>
        </authorList>
    </citation>
    <scope>IDENTIFICATION</scope>
</reference>
<dbReference type="Gramene" id="evm.model.ctgX2.38">
    <property type="protein sequence ID" value="cds.evm.model.ctgX2.38"/>
    <property type="gene ID" value="evm.TU.ctgX2.38"/>
</dbReference>